<evidence type="ECO:0000256" key="1">
    <source>
        <dbReference type="SAM" id="MobiDB-lite"/>
    </source>
</evidence>
<organism evidence="4 5">
    <name type="scientific">Adhaeribacter soli</name>
    <dbReference type="NCBI Taxonomy" id="2607655"/>
    <lineage>
        <taxon>Bacteria</taxon>
        <taxon>Pseudomonadati</taxon>
        <taxon>Bacteroidota</taxon>
        <taxon>Cytophagia</taxon>
        <taxon>Cytophagales</taxon>
        <taxon>Hymenobacteraceae</taxon>
        <taxon>Adhaeribacter</taxon>
    </lineage>
</organism>
<dbReference type="InterPro" id="IPR025665">
    <property type="entry name" value="Beta-barrel_OMP_2"/>
</dbReference>
<dbReference type="Proteomes" id="UP000326570">
    <property type="component" value="Unassembled WGS sequence"/>
</dbReference>
<dbReference type="RefSeq" id="WP_150903140.1">
    <property type="nucleotide sequence ID" value="NZ_VTWT01000003.1"/>
</dbReference>
<reference evidence="4 5" key="1">
    <citation type="submission" date="2019-09" db="EMBL/GenBank/DDBJ databases">
        <title>Genome sequence of Adhaeribacter sp. M2.</title>
        <authorList>
            <person name="Srinivasan S."/>
        </authorList>
    </citation>
    <scope>NUCLEOTIDE SEQUENCE [LARGE SCALE GENOMIC DNA]</scope>
    <source>
        <strain evidence="4 5">M2</strain>
    </source>
</reference>
<feature type="region of interest" description="Disordered" evidence="1">
    <location>
        <begin position="111"/>
        <end position="145"/>
    </location>
</feature>
<feature type="transmembrane region" description="Helical" evidence="2">
    <location>
        <begin position="57"/>
        <end position="77"/>
    </location>
</feature>
<dbReference type="EMBL" id="VTWT01000003">
    <property type="protein sequence ID" value="KAA9340068.1"/>
    <property type="molecule type" value="Genomic_DNA"/>
</dbReference>
<keyword evidence="2" id="KW-0472">Membrane</keyword>
<name>A0A5N1J0Z0_9BACT</name>
<comment type="caution">
    <text evidence="4">The sequence shown here is derived from an EMBL/GenBank/DDBJ whole genome shotgun (WGS) entry which is preliminary data.</text>
</comment>
<evidence type="ECO:0000256" key="2">
    <source>
        <dbReference type="SAM" id="Phobius"/>
    </source>
</evidence>
<proteinExistence type="predicted"/>
<gene>
    <name evidence="4" type="ORF">F0P94_06885</name>
</gene>
<evidence type="ECO:0000313" key="5">
    <source>
        <dbReference type="Proteomes" id="UP000326570"/>
    </source>
</evidence>
<dbReference type="Pfam" id="PF13568">
    <property type="entry name" value="OMP_b-brl_2"/>
    <property type="match status" value="1"/>
</dbReference>
<evidence type="ECO:0000313" key="4">
    <source>
        <dbReference type="EMBL" id="KAA9340068.1"/>
    </source>
</evidence>
<feature type="domain" description="Outer membrane protein beta-barrel" evidence="3">
    <location>
        <begin position="414"/>
        <end position="596"/>
    </location>
</feature>
<sequence length="623" mass="67679">MRKSAEPNSDRLKAEFRQKLEKYEVAPSESLWERLDLSLEKEAAAAYKNRMRIYARLAAACLLLLVAFSLVFVSGSLQPYSEQDPRVVIFGNITDQEQAPMVAENATPADNRLPKNAIASGKKVQPSAPGKEMTEPDLEQQGIGTTGTETGELRLQAEEPLSALTDNEARHEARDQEHGVASKNSVPLIAAATSAVKSTAPELNTLSGSNTSTVSAGKLNTGSAYSPEIKTGITASAAKMAIASTEGADGNNIGKQTADSEQASESAGSLARETKGQPQEIASALVSENNPLEGTGDSPGESREDAFAAIKDPAIFEEVIKLPALISLTRLDSVLAGTQQEETKKDKPLKNVSRWAVKVAYAGSSFDPGMRLASQVDEVPPVKDNFGSSLILPSPHARKMQSVQQYHAAIDEFNHNTKAVYSFRVSVLADYKLTEYFSLQSGLHISQNRAVTSSTYLFQGRGTASGALTTLTAGPEQETILQTVMGQEYEPFTRYIQTEAFEVEYRYYYVGVPLNLRFQLGNKAFRYFAATGISLNQLMRAETRNKHAEFGNVAVEKGFYRQMMPTAMLQLGIGYKVAERLQLETALEGTRNLRSLIEDVQVAGRKQHYGKGLGASVGLSYSF</sequence>
<keyword evidence="5" id="KW-1185">Reference proteome</keyword>
<dbReference type="AlphaFoldDB" id="A0A5N1J0Z0"/>
<feature type="region of interest" description="Disordered" evidence="1">
    <location>
        <begin position="247"/>
        <end position="278"/>
    </location>
</feature>
<evidence type="ECO:0000259" key="3">
    <source>
        <dbReference type="Pfam" id="PF13568"/>
    </source>
</evidence>
<protein>
    <submittedName>
        <fullName evidence="4">Outer membrane beta-barrel protein</fullName>
    </submittedName>
</protein>
<accession>A0A5N1J0Z0</accession>
<keyword evidence="2" id="KW-1133">Transmembrane helix</keyword>
<feature type="compositionally biased region" description="Polar residues" evidence="1">
    <location>
        <begin position="253"/>
        <end position="267"/>
    </location>
</feature>
<keyword evidence="2" id="KW-0812">Transmembrane</keyword>